<comment type="cofactor">
    <cofactor evidence="2">
        <name>K(+)</name>
        <dbReference type="ChEBI" id="CHEBI:29103"/>
    </cofactor>
</comment>
<evidence type="ECO:0000256" key="7">
    <source>
        <dbReference type="ARBA" id="ARBA00022840"/>
    </source>
</evidence>
<dbReference type="GO" id="GO:0004835">
    <property type="term" value="F:tubulin-tyrosine ligase activity"/>
    <property type="evidence" value="ECO:0007669"/>
    <property type="project" value="UniProtKB-EC"/>
</dbReference>
<dbReference type="GO" id="GO:0005524">
    <property type="term" value="F:ATP binding"/>
    <property type="evidence" value="ECO:0007669"/>
    <property type="project" value="UniProtKB-KW"/>
</dbReference>
<keyword evidence="5" id="KW-0436">Ligase</keyword>
<evidence type="ECO:0000313" key="15">
    <source>
        <dbReference type="Proteomes" id="UP000030746"/>
    </source>
</evidence>
<keyword evidence="15" id="KW-1185">Reference proteome</keyword>
<evidence type="ECO:0000256" key="1">
    <source>
        <dbReference type="ARBA" id="ARBA00001946"/>
    </source>
</evidence>
<comment type="subunit">
    <text evidence="4">Monomer.</text>
</comment>
<dbReference type="OrthoDB" id="18862at2759"/>
<comment type="cofactor">
    <cofactor evidence="1">
        <name>Mg(2+)</name>
        <dbReference type="ChEBI" id="CHEBI:18420"/>
    </cofactor>
</comment>
<organism evidence="14 15">
    <name type="scientific">Lottia gigantea</name>
    <name type="common">Giant owl limpet</name>
    <dbReference type="NCBI Taxonomy" id="225164"/>
    <lineage>
        <taxon>Eukaryota</taxon>
        <taxon>Metazoa</taxon>
        <taxon>Spiralia</taxon>
        <taxon>Lophotrochozoa</taxon>
        <taxon>Mollusca</taxon>
        <taxon>Gastropoda</taxon>
        <taxon>Patellogastropoda</taxon>
        <taxon>Lottioidea</taxon>
        <taxon>Lottiidae</taxon>
        <taxon>Lottia</taxon>
    </lineage>
</organism>
<proteinExistence type="inferred from homology"/>
<name>V4BYL2_LOTGI</name>
<gene>
    <name evidence="14" type="ORF">LOTGIDRAFT_118802</name>
</gene>
<dbReference type="PANTHER" id="PTHR46570">
    <property type="entry name" value="TUBULIN--TYROSINE LIGASE"/>
    <property type="match status" value="1"/>
</dbReference>
<dbReference type="Gene3D" id="3.40.50.11480">
    <property type="match status" value="1"/>
</dbReference>
<dbReference type="GeneID" id="20231659"/>
<keyword evidence="6" id="KW-0547">Nucleotide-binding</keyword>
<dbReference type="KEGG" id="lgi:LOTGIDRAFT_118802"/>
<dbReference type="EC" id="6.3.2.25" evidence="11"/>
<dbReference type="Gene3D" id="3.30.470.20">
    <property type="entry name" value="ATP-grasp fold, B domain"/>
    <property type="match status" value="1"/>
</dbReference>
<evidence type="ECO:0000256" key="2">
    <source>
        <dbReference type="ARBA" id="ARBA00001958"/>
    </source>
</evidence>
<dbReference type="RefSeq" id="XP_009055074.1">
    <property type="nucleotide sequence ID" value="XM_009056826.1"/>
</dbReference>
<dbReference type="Proteomes" id="UP000030746">
    <property type="component" value="Unassembled WGS sequence"/>
</dbReference>
<dbReference type="GO" id="GO:0005876">
    <property type="term" value="C:spindle microtubule"/>
    <property type="evidence" value="ECO:0007669"/>
    <property type="project" value="TreeGrafter"/>
</dbReference>
<dbReference type="HOGENOM" id="CLU_010131_2_0_1"/>
<comment type="catalytic activity">
    <reaction evidence="13">
        <text>C-terminal L-alpha-aminoacyl-L-glutamyl-L-glutamyl-[tubulin] + L-tyrosine + ATP = C-terminal L-alpha-aminoacyl-L-glutamyl-L-glutamyl-L-tyrosyl-[tubulin] + ADP + phosphate + H(+)</text>
        <dbReference type="Rhea" id="RHEA:17605"/>
        <dbReference type="Rhea" id="RHEA-COMP:16434"/>
        <dbReference type="Rhea" id="RHEA-COMP:16435"/>
        <dbReference type="ChEBI" id="CHEBI:15378"/>
        <dbReference type="ChEBI" id="CHEBI:30616"/>
        <dbReference type="ChEBI" id="CHEBI:43474"/>
        <dbReference type="ChEBI" id="CHEBI:58315"/>
        <dbReference type="ChEBI" id="CHEBI:149554"/>
        <dbReference type="ChEBI" id="CHEBI:149555"/>
        <dbReference type="ChEBI" id="CHEBI:456216"/>
        <dbReference type="EC" id="6.3.2.25"/>
    </reaction>
</comment>
<evidence type="ECO:0000256" key="11">
    <source>
        <dbReference type="ARBA" id="ARBA00038960"/>
    </source>
</evidence>
<dbReference type="Pfam" id="PF03133">
    <property type="entry name" value="TTL"/>
    <property type="match status" value="1"/>
</dbReference>
<dbReference type="PROSITE" id="PS51221">
    <property type="entry name" value="TTL"/>
    <property type="match status" value="1"/>
</dbReference>
<evidence type="ECO:0000256" key="8">
    <source>
        <dbReference type="ARBA" id="ARBA00022842"/>
    </source>
</evidence>
<keyword evidence="7" id="KW-0067">ATP-binding</keyword>
<evidence type="ECO:0000256" key="9">
    <source>
        <dbReference type="ARBA" id="ARBA00022958"/>
    </source>
</evidence>
<comment type="function">
    <text evidence="10">Catalyzes the post-translational addition of a tyrosine to the C-terminal end of detyrosinated alpha-tubulin.</text>
</comment>
<dbReference type="STRING" id="225164.V4BYL2"/>
<evidence type="ECO:0000256" key="4">
    <source>
        <dbReference type="ARBA" id="ARBA00011245"/>
    </source>
</evidence>
<evidence type="ECO:0000313" key="14">
    <source>
        <dbReference type="EMBL" id="ESO94229.1"/>
    </source>
</evidence>
<evidence type="ECO:0000256" key="13">
    <source>
        <dbReference type="ARBA" id="ARBA00047950"/>
    </source>
</evidence>
<reference evidence="14 15" key="1">
    <citation type="journal article" date="2013" name="Nature">
        <title>Insights into bilaterian evolution from three spiralian genomes.</title>
        <authorList>
            <person name="Simakov O."/>
            <person name="Marletaz F."/>
            <person name="Cho S.J."/>
            <person name="Edsinger-Gonzales E."/>
            <person name="Havlak P."/>
            <person name="Hellsten U."/>
            <person name="Kuo D.H."/>
            <person name="Larsson T."/>
            <person name="Lv J."/>
            <person name="Arendt D."/>
            <person name="Savage R."/>
            <person name="Osoegawa K."/>
            <person name="de Jong P."/>
            <person name="Grimwood J."/>
            <person name="Chapman J.A."/>
            <person name="Shapiro H."/>
            <person name="Aerts A."/>
            <person name="Otillar R.P."/>
            <person name="Terry A.Y."/>
            <person name="Boore J.L."/>
            <person name="Grigoriev I.V."/>
            <person name="Lindberg D.R."/>
            <person name="Seaver E.C."/>
            <person name="Weisblat D.A."/>
            <person name="Putnam N.H."/>
            <person name="Rokhsar D.S."/>
        </authorList>
    </citation>
    <scope>NUCLEOTIDE SEQUENCE [LARGE SCALE GENOMIC DNA]</scope>
</reference>
<evidence type="ECO:0000256" key="12">
    <source>
        <dbReference type="ARBA" id="ARBA00041021"/>
    </source>
</evidence>
<comment type="similarity">
    <text evidence="3">Belongs to the tubulin--tyrosine ligase family.</text>
</comment>
<dbReference type="OMA" id="LDKTCHL"/>
<evidence type="ECO:0000256" key="10">
    <source>
        <dbReference type="ARBA" id="ARBA00037791"/>
    </source>
</evidence>
<dbReference type="GO" id="GO:0000226">
    <property type="term" value="P:microtubule cytoskeleton organization"/>
    <property type="evidence" value="ECO:0007669"/>
    <property type="project" value="TreeGrafter"/>
</dbReference>
<keyword evidence="8" id="KW-0460">Magnesium</keyword>
<keyword evidence="9" id="KW-0630">Potassium</keyword>
<accession>V4BYL2</accession>
<dbReference type="EMBL" id="KB201847">
    <property type="protein sequence ID" value="ESO94229.1"/>
    <property type="molecule type" value="Genomic_DNA"/>
</dbReference>
<dbReference type="SUPFAM" id="SSF56059">
    <property type="entry name" value="Glutathione synthetase ATP-binding domain-like"/>
    <property type="match status" value="1"/>
</dbReference>
<sequence>MCDNRYIFISRDSNSSVYRALGKYLLNTRKGDWKKVKPDSLRFNLMLGDRNKLPYTRLDHHVICFREMKRHCRCKNIDQFQWFPESFIVIPKRPLSLSGTVSQTLEPDSKIDLDGREELLKYGSSNSESQIWIAKSSSGAKGDGIKISNNIQDLLDHIDHQHQSYIIQKYLHNPFLLNHRRKFDIRCWVLLNSNQQVYLFNQGVLRTASESYNVSDLTNITSHLTNHSLQQEKSKNFGVYEEGNEMFYDEFNEYLLKTRGETMEARIIPQIKDIIKSAFSIILQNLDTRGLDYKSFQLFGFDFLLDDTLKVWLLEINGAPACAQ</sequence>
<protein>
    <recommendedName>
        <fullName evidence="12">Tubulin--tyrosine ligase</fullName>
        <ecNumber evidence="11">6.3.2.25</ecNumber>
    </recommendedName>
</protein>
<dbReference type="InterPro" id="IPR052492">
    <property type="entry name" value="Tubulin-tyrosine_ligase"/>
</dbReference>
<dbReference type="CTD" id="20231659"/>
<dbReference type="AlphaFoldDB" id="V4BYL2"/>
<dbReference type="PANTHER" id="PTHR46570:SF1">
    <property type="entry name" value="TUBULIN--TYROSINE LIGASE"/>
    <property type="match status" value="1"/>
</dbReference>
<evidence type="ECO:0000256" key="6">
    <source>
        <dbReference type="ARBA" id="ARBA00022741"/>
    </source>
</evidence>
<evidence type="ECO:0000256" key="3">
    <source>
        <dbReference type="ARBA" id="ARBA00006820"/>
    </source>
</evidence>
<evidence type="ECO:0000256" key="5">
    <source>
        <dbReference type="ARBA" id="ARBA00022598"/>
    </source>
</evidence>
<dbReference type="InterPro" id="IPR004344">
    <property type="entry name" value="TTL/TTLL_fam"/>
</dbReference>